<evidence type="ECO:0000256" key="1">
    <source>
        <dbReference type="SAM" id="Phobius"/>
    </source>
</evidence>
<accession>A0AAV1I0D6</accession>
<organism evidence="2 3">
    <name type="scientific">Coccomyxa viridis</name>
    <dbReference type="NCBI Taxonomy" id="1274662"/>
    <lineage>
        <taxon>Eukaryota</taxon>
        <taxon>Viridiplantae</taxon>
        <taxon>Chlorophyta</taxon>
        <taxon>core chlorophytes</taxon>
        <taxon>Trebouxiophyceae</taxon>
        <taxon>Trebouxiophyceae incertae sedis</taxon>
        <taxon>Coccomyxaceae</taxon>
        <taxon>Coccomyxa</taxon>
    </lineage>
</organism>
<sequence length="471" mass="53373">MINEASERLRRCPVTVTAVAVAIAGLLGLAAFLAVSEEDHVSRLQAQAAGLLSRPFINQGILVNQQQPEVFELDRWKQAALKKPLKADCPLRFQRPTLQELQGRDVRPYLFGGAQRPSCKNCHVAGSRRGRADFCHYIFHHGARVCPHEDQDRLLQYFLDRAASGSQWALNMLQLTPCDLWPFIQGRTLWLMGDSITQEFMIAMECFFFEWYPDNDKEGPYGRTFVSNNTQAVETSMKEGGVGPWCVPLPEGTRICHLRTNMGLDWGQNVVPVLPDLGALPTDILIGNFAVWINNDTEYETNIAAFGETYKRMAPQLPFFIWRDASVQHFQTHTGDYNNAGYPFHCQPIGGEEGSDLAITPEGALTSEDPELEVVLKGGWRNEIGYRMIPELHMPIMRTWNETVPIYFLHHHYNDHCGDALQGCPDCTHTCHPGYYQTWIYHMFEALMTSQQQMLDHFTEASRGPGLRRAA</sequence>
<evidence type="ECO:0000313" key="2">
    <source>
        <dbReference type="EMBL" id="CAK0764112.1"/>
    </source>
</evidence>
<gene>
    <name evidence="2" type="ORF">CVIRNUC_003125</name>
</gene>
<proteinExistence type="predicted"/>
<keyword evidence="1" id="KW-1133">Transmembrane helix</keyword>
<keyword evidence="1" id="KW-0812">Transmembrane</keyword>
<evidence type="ECO:0000313" key="3">
    <source>
        <dbReference type="Proteomes" id="UP001314263"/>
    </source>
</evidence>
<keyword evidence="3" id="KW-1185">Reference proteome</keyword>
<keyword evidence="1" id="KW-0472">Membrane</keyword>
<dbReference type="AlphaFoldDB" id="A0AAV1I0D6"/>
<dbReference type="Proteomes" id="UP001314263">
    <property type="component" value="Unassembled WGS sequence"/>
</dbReference>
<comment type="caution">
    <text evidence="2">The sequence shown here is derived from an EMBL/GenBank/DDBJ whole genome shotgun (WGS) entry which is preliminary data.</text>
</comment>
<feature type="transmembrane region" description="Helical" evidence="1">
    <location>
        <begin position="12"/>
        <end position="35"/>
    </location>
</feature>
<name>A0AAV1I0D6_9CHLO</name>
<dbReference type="EMBL" id="CAUYUE010000004">
    <property type="protein sequence ID" value="CAK0764112.1"/>
    <property type="molecule type" value="Genomic_DNA"/>
</dbReference>
<reference evidence="2 3" key="1">
    <citation type="submission" date="2023-10" db="EMBL/GenBank/DDBJ databases">
        <authorList>
            <person name="Maclean D."/>
            <person name="Macfadyen A."/>
        </authorList>
    </citation>
    <scope>NUCLEOTIDE SEQUENCE [LARGE SCALE GENOMIC DNA]</scope>
</reference>
<protein>
    <submittedName>
        <fullName evidence="2">Uncharacterized protein</fullName>
    </submittedName>
</protein>